<dbReference type="PANTHER" id="PTHR46401:SF9">
    <property type="entry name" value="MANNOSYLTRANSFERASE A"/>
    <property type="match status" value="1"/>
</dbReference>
<dbReference type="Proteomes" id="UP001162800">
    <property type="component" value="Chromosome"/>
</dbReference>
<evidence type="ECO:0000259" key="1">
    <source>
        <dbReference type="Pfam" id="PF00534"/>
    </source>
</evidence>
<accession>A0ABY6GFW3</accession>
<dbReference type="CDD" id="cd03809">
    <property type="entry name" value="GT4_MtfB-like"/>
    <property type="match status" value="1"/>
</dbReference>
<protein>
    <submittedName>
        <fullName evidence="2">Glycosyltransferase family 4 protein</fullName>
    </submittedName>
</protein>
<dbReference type="InterPro" id="IPR001296">
    <property type="entry name" value="Glyco_trans_1"/>
</dbReference>
<name>A0ABY6GFW3_9BURK</name>
<dbReference type="Gene3D" id="3.40.50.2000">
    <property type="entry name" value="Glycogen Phosphorylase B"/>
    <property type="match status" value="1"/>
</dbReference>
<dbReference type="PANTHER" id="PTHR46401">
    <property type="entry name" value="GLYCOSYLTRANSFERASE WBBK-RELATED"/>
    <property type="match status" value="1"/>
</dbReference>
<feature type="domain" description="Glycosyl transferase family 1" evidence="1">
    <location>
        <begin position="201"/>
        <end position="326"/>
    </location>
</feature>
<proteinExistence type="predicted"/>
<dbReference type="Pfam" id="PF00534">
    <property type="entry name" value="Glycos_transf_1"/>
    <property type="match status" value="1"/>
</dbReference>
<dbReference type="RefSeq" id="WP_231042909.1">
    <property type="nucleotide sequence ID" value="NZ_CP106881.1"/>
</dbReference>
<evidence type="ECO:0000313" key="3">
    <source>
        <dbReference type="Proteomes" id="UP001162800"/>
    </source>
</evidence>
<organism evidence="2 3">
    <name type="scientific">Comamonas endophytica</name>
    <dbReference type="NCBI Taxonomy" id="2949090"/>
    <lineage>
        <taxon>Bacteria</taxon>
        <taxon>Pseudomonadati</taxon>
        <taxon>Pseudomonadota</taxon>
        <taxon>Betaproteobacteria</taxon>
        <taxon>Burkholderiales</taxon>
        <taxon>Comamonadaceae</taxon>
        <taxon>Comamonas</taxon>
    </lineage>
</organism>
<keyword evidence="3" id="KW-1185">Reference proteome</keyword>
<gene>
    <name evidence="2" type="ORF">M9799_08295</name>
</gene>
<dbReference type="EMBL" id="CP106881">
    <property type="protein sequence ID" value="UYG53200.1"/>
    <property type="molecule type" value="Genomic_DNA"/>
</dbReference>
<reference evidence="2" key="1">
    <citation type="submission" date="2022-09" db="EMBL/GenBank/DDBJ databases">
        <title>The complete genome of Acidovorax sp. 5MLIR.</title>
        <authorList>
            <person name="Liu L."/>
            <person name="Yue J."/>
            <person name="Yang F."/>
            <person name="Yuan J."/>
            <person name="Li L."/>
        </authorList>
    </citation>
    <scope>NUCLEOTIDE SEQUENCE</scope>
    <source>
        <strain evidence="2">5MLIR</strain>
    </source>
</reference>
<dbReference type="SUPFAM" id="SSF53756">
    <property type="entry name" value="UDP-Glycosyltransferase/glycogen phosphorylase"/>
    <property type="match status" value="1"/>
</dbReference>
<evidence type="ECO:0000313" key="2">
    <source>
        <dbReference type="EMBL" id="UYG53200.1"/>
    </source>
</evidence>
<sequence length="389" mass="43395">MRESVIDVTRLVDRAMQGRRPTGVDRVSLEYVRHFGGRATALVRFAGQWIELSEADSTRVFAALLAPARDFNMLVRRAVAKAFARSVGRQFSKPRFFFNTGHNGLEKPVYAQFVQRSALKPLYFVHDLIPVSHPEYCRPGETGRHEIRMDTMLRTGHGVIANSAATLAEFAAHAAAKGVPMPATTVALLAPAPLPAPAAQRPLEAPYFVMLGTIEPRKNHWLILQLWRRLIERLGAAAPRLVIIGQRGWLCENVVDLLERCELLEGFVFEKPGCSDTELSTWLHHSQALLFPSFAEGYGMPLAEALASGVPVIASDLPAFREIAGDIPEYVDPLDGRRWAELVSEYAHPQSLARRGQRRRMAGLVLPSWEAHFQQVEALMEQLRVAAKR</sequence>